<dbReference type="Proteomes" id="UP000182829">
    <property type="component" value="Unassembled WGS sequence"/>
</dbReference>
<accession>A0A1I3LW93</accession>
<evidence type="ECO:0000313" key="2">
    <source>
        <dbReference type="EMBL" id="SFI88963.1"/>
    </source>
</evidence>
<organism evidence="2 3">
    <name type="scientific">Natronobacterium gregoryi</name>
    <dbReference type="NCBI Taxonomy" id="44930"/>
    <lineage>
        <taxon>Archaea</taxon>
        <taxon>Methanobacteriati</taxon>
        <taxon>Methanobacteriota</taxon>
        <taxon>Stenosarchaea group</taxon>
        <taxon>Halobacteria</taxon>
        <taxon>Halobacteriales</taxon>
        <taxon>Natrialbaceae</taxon>
        <taxon>Natronobacterium</taxon>
    </lineage>
</organism>
<dbReference type="AlphaFoldDB" id="A0A1I3LW93"/>
<dbReference type="GeneID" id="14207646"/>
<reference evidence="2 3" key="1">
    <citation type="submission" date="2016-10" db="EMBL/GenBank/DDBJ databases">
        <authorList>
            <person name="de Groot N.N."/>
        </authorList>
    </citation>
    <scope>NUCLEOTIDE SEQUENCE [LARGE SCALE GENOMIC DNA]</scope>
    <source>
        <strain evidence="2 3">SP2</strain>
    </source>
</reference>
<dbReference type="OrthoDB" id="203934at2157"/>
<name>A0A1I3LW93_9EURY</name>
<proteinExistence type="predicted"/>
<dbReference type="EMBL" id="FORO01000008">
    <property type="protein sequence ID" value="SFI88963.1"/>
    <property type="molecule type" value="Genomic_DNA"/>
</dbReference>
<feature type="compositionally biased region" description="Acidic residues" evidence="1">
    <location>
        <begin position="135"/>
        <end position="168"/>
    </location>
</feature>
<evidence type="ECO:0000256" key="1">
    <source>
        <dbReference type="SAM" id="MobiDB-lite"/>
    </source>
</evidence>
<evidence type="ECO:0008006" key="4">
    <source>
        <dbReference type="Google" id="ProtNLM"/>
    </source>
</evidence>
<feature type="region of interest" description="Disordered" evidence="1">
    <location>
        <begin position="118"/>
        <end position="184"/>
    </location>
</feature>
<evidence type="ECO:0000313" key="3">
    <source>
        <dbReference type="Proteomes" id="UP000182829"/>
    </source>
</evidence>
<dbReference type="RefSeq" id="WP_005576383.1">
    <property type="nucleotide sequence ID" value="NZ_FORO01000008.1"/>
</dbReference>
<sequence length="184" mass="20362">MTVDDHDRPDESSDGKKLEAAAATALASGAGVSITAGSASAQDTQDVVLKARDYYPNEEFVVLTSFEERNRSEFLEEYDDGEDAFDDHDDWEVYSILVEVGEPAGELAVVMIDNDIDPDPGDRGTMGESPSFWDTDWDLLEVEMTVDDEENDEVDDEENDEVDDEENDSNNNNNTDDNDDGLFG</sequence>
<gene>
    <name evidence="2" type="ORF">SAMN05443661_10888</name>
</gene>
<protein>
    <recommendedName>
        <fullName evidence="4">Calcium-binding outer membrane-like protein</fullName>
    </recommendedName>
</protein>